<evidence type="ECO:0000256" key="5">
    <source>
        <dbReference type="ARBA" id="ARBA00022729"/>
    </source>
</evidence>
<dbReference type="InterPro" id="IPR006314">
    <property type="entry name" value="Dyp_peroxidase"/>
</dbReference>
<dbReference type="Pfam" id="PF20628">
    <property type="entry name" value="Dyp_perox_C"/>
    <property type="match status" value="1"/>
</dbReference>
<name>A0A6B8VRC7_9CORY</name>
<keyword evidence="4" id="KW-0479">Metal-binding</keyword>
<evidence type="ECO:0000259" key="9">
    <source>
        <dbReference type="Pfam" id="PF04261"/>
    </source>
</evidence>
<dbReference type="Pfam" id="PF04261">
    <property type="entry name" value="Dyp_perox_N"/>
    <property type="match status" value="1"/>
</dbReference>
<evidence type="ECO:0000256" key="7">
    <source>
        <dbReference type="ARBA" id="ARBA00023004"/>
    </source>
</evidence>
<dbReference type="PROSITE" id="PS51318">
    <property type="entry name" value="TAT"/>
    <property type="match status" value="1"/>
</dbReference>
<dbReference type="EC" id="1.11.1.-" evidence="11"/>
<dbReference type="NCBIfam" id="TIGR01413">
    <property type="entry name" value="Dyp_perox_fam"/>
    <property type="match status" value="1"/>
</dbReference>
<sequence length="403" mass="44582">MSNKRLTRRGFLTASATTVAGGVAVSCAAPNKAGTSAEPAEIQLASMVHDFDGEHQAGVSTPGQALLNMVAFTVRPGVDRAGIIRLMKVWTDDARRLCSGQTPLGDLEPELTVAPSNMTITCGFGARLFEIIGEEVPEWVTPIKPYKRDKLDDRWGAADLVLQICCDDPVALSHATRQMVRGGIDYVSTRWMQQGFLHAYGATEKGQTPRNLFGQIDGTVNPRTEMQLNRQVWIDQGPEWAHGGTVMVVRRIKMNLDEWEILDRESREIVMGRRLDNGAPLTGKEEFDAADFAATDDFGLPVIDKQSHMARAVAPVEHPEQALRRRSYNYDHPVEPGSEQTANAGLVFVCFQQNPKLQFEPIQERLDESDRLNQWIEHIGSAVFFIPPGTTAGQYWGAGLLEK</sequence>
<evidence type="ECO:0000313" key="11">
    <source>
        <dbReference type="EMBL" id="QGU02157.1"/>
    </source>
</evidence>
<dbReference type="GO" id="GO:0046872">
    <property type="term" value="F:metal ion binding"/>
    <property type="evidence" value="ECO:0007669"/>
    <property type="project" value="UniProtKB-KW"/>
</dbReference>
<reference evidence="12" key="1">
    <citation type="submission" date="2019-11" db="EMBL/GenBank/DDBJ databases">
        <title>Complete genome sequence of Corynebacterium kalinowskii 1959, a novel Corynebacterium species isolated from soil of a small paddock in Vilsendorf, Germany.</title>
        <authorList>
            <person name="Schaffert L."/>
            <person name="Ruwe M."/>
            <person name="Milse J."/>
            <person name="Hanuschka K."/>
            <person name="Ortseifen V."/>
            <person name="Droste J."/>
            <person name="Brandt D."/>
            <person name="Schlueter L."/>
            <person name="Kutter Y."/>
            <person name="Vinke S."/>
            <person name="Viehoefer P."/>
            <person name="Jacob L."/>
            <person name="Luebke N.-C."/>
            <person name="Schulte-Berndt E."/>
            <person name="Hain C."/>
            <person name="Linder M."/>
            <person name="Schmidt P."/>
            <person name="Wollenschlaeger L."/>
            <person name="Luttermann T."/>
            <person name="Thieme E."/>
            <person name="Hassa J."/>
            <person name="Haak M."/>
            <person name="Wittchen M."/>
            <person name="Mentz A."/>
            <person name="Persicke M."/>
            <person name="Busche T."/>
            <person name="Ruckert C."/>
        </authorList>
    </citation>
    <scope>NUCLEOTIDE SEQUENCE [LARGE SCALE GENOMIC DNA]</scope>
    <source>
        <strain evidence="12">1959</strain>
    </source>
</reference>
<dbReference type="GO" id="GO:0005829">
    <property type="term" value="C:cytosol"/>
    <property type="evidence" value="ECO:0007669"/>
    <property type="project" value="TreeGrafter"/>
</dbReference>
<evidence type="ECO:0000256" key="1">
    <source>
        <dbReference type="ARBA" id="ARBA00001970"/>
    </source>
</evidence>
<protein>
    <submittedName>
        <fullName evidence="11">Deferrochelatase/peroxidase EfeN</fullName>
        <ecNumber evidence="11">1.11.1.-</ecNumber>
    </submittedName>
</protein>
<dbReference type="Proteomes" id="UP000427071">
    <property type="component" value="Chromosome"/>
</dbReference>
<keyword evidence="3" id="KW-0349">Heme</keyword>
<gene>
    <name evidence="11" type="primary">efeN</name>
    <name evidence="11" type="ORF">CKALI_06440</name>
</gene>
<dbReference type="KEGG" id="ckw:CKALI_06440"/>
<dbReference type="PROSITE" id="PS51257">
    <property type="entry name" value="PROKAR_LIPOPROTEIN"/>
    <property type="match status" value="1"/>
</dbReference>
<dbReference type="RefSeq" id="WP_156192505.1">
    <property type="nucleotide sequence ID" value="NZ_CP046452.1"/>
</dbReference>
<dbReference type="PROSITE" id="PS51404">
    <property type="entry name" value="DYP_PEROXIDASE"/>
    <property type="match status" value="1"/>
</dbReference>
<evidence type="ECO:0000256" key="2">
    <source>
        <dbReference type="ARBA" id="ARBA00022559"/>
    </source>
</evidence>
<evidence type="ECO:0000256" key="4">
    <source>
        <dbReference type="ARBA" id="ARBA00022723"/>
    </source>
</evidence>
<evidence type="ECO:0000313" key="12">
    <source>
        <dbReference type="Proteomes" id="UP000427071"/>
    </source>
</evidence>
<dbReference type="SUPFAM" id="SSF54909">
    <property type="entry name" value="Dimeric alpha+beta barrel"/>
    <property type="match status" value="1"/>
</dbReference>
<comment type="cofactor">
    <cofactor evidence="1">
        <name>heme b</name>
        <dbReference type="ChEBI" id="CHEBI:60344"/>
    </cofactor>
</comment>
<dbReference type="InterPro" id="IPR048328">
    <property type="entry name" value="Dyp_perox_C"/>
</dbReference>
<comment type="similarity">
    <text evidence="8">Belongs to the DyP-type peroxidase family.</text>
</comment>
<dbReference type="InterPro" id="IPR019546">
    <property type="entry name" value="TAT_signal_bac_arc"/>
</dbReference>
<keyword evidence="6 11" id="KW-0560">Oxidoreductase</keyword>
<dbReference type="InterPro" id="IPR048327">
    <property type="entry name" value="Dyp_perox_N"/>
</dbReference>
<feature type="domain" description="Dyp-type peroxidase C-terminal" evidence="10">
    <location>
        <begin position="208"/>
        <end position="390"/>
    </location>
</feature>
<dbReference type="PANTHER" id="PTHR30521">
    <property type="entry name" value="DEFERROCHELATASE/PEROXIDASE"/>
    <property type="match status" value="1"/>
</dbReference>
<dbReference type="GO" id="GO:0004601">
    <property type="term" value="F:peroxidase activity"/>
    <property type="evidence" value="ECO:0007669"/>
    <property type="project" value="UniProtKB-KW"/>
</dbReference>
<dbReference type="NCBIfam" id="TIGR01409">
    <property type="entry name" value="TAT_signal_seq"/>
    <property type="match status" value="1"/>
</dbReference>
<evidence type="ECO:0000256" key="3">
    <source>
        <dbReference type="ARBA" id="ARBA00022617"/>
    </source>
</evidence>
<evidence type="ECO:0000256" key="6">
    <source>
        <dbReference type="ARBA" id="ARBA00023002"/>
    </source>
</evidence>
<dbReference type="GO" id="GO:0020037">
    <property type="term" value="F:heme binding"/>
    <property type="evidence" value="ECO:0007669"/>
    <property type="project" value="InterPro"/>
</dbReference>
<proteinExistence type="inferred from homology"/>
<dbReference type="PANTHER" id="PTHR30521:SF4">
    <property type="entry name" value="DEFERROCHELATASE"/>
    <property type="match status" value="1"/>
</dbReference>
<accession>A0A6B8VRC7</accession>
<organism evidence="11 12">
    <name type="scientific">Corynebacterium kalinowskii</name>
    <dbReference type="NCBI Taxonomy" id="2675216"/>
    <lineage>
        <taxon>Bacteria</taxon>
        <taxon>Bacillati</taxon>
        <taxon>Actinomycetota</taxon>
        <taxon>Actinomycetes</taxon>
        <taxon>Mycobacteriales</taxon>
        <taxon>Corynebacteriaceae</taxon>
        <taxon>Corynebacterium</taxon>
    </lineage>
</organism>
<feature type="domain" description="Dyp-type peroxidase N-terminal" evidence="9">
    <location>
        <begin position="56"/>
        <end position="196"/>
    </location>
</feature>
<dbReference type="InterPro" id="IPR011008">
    <property type="entry name" value="Dimeric_a/b-barrel"/>
</dbReference>
<keyword evidence="7" id="KW-0408">Iron</keyword>
<dbReference type="InterPro" id="IPR006311">
    <property type="entry name" value="TAT_signal"/>
</dbReference>
<keyword evidence="5" id="KW-0732">Signal</keyword>
<evidence type="ECO:0000259" key="10">
    <source>
        <dbReference type="Pfam" id="PF20628"/>
    </source>
</evidence>
<keyword evidence="12" id="KW-1185">Reference proteome</keyword>
<dbReference type="AlphaFoldDB" id="A0A6B8VRC7"/>
<dbReference type="EMBL" id="CP046452">
    <property type="protein sequence ID" value="QGU02157.1"/>
    <property type="molecule type" value="Genomic_DNA"/>
</dbReference>
<keyword evidence="2 11" id="KW-0575">Peroxidase</keyword>
<evidence type="ECO:0000256" key="8">
    <source>
        <dbReference type="ARBA" id="ARBA00025737"/>
    </source>
</evidence>